<organism evidence="1 2">
    <name type="scientific">Chryseobacterium nematophagum</name>
    <dbReference type="NCBI Taxonomy" id="2305228"/>
    <lineage>
        <taxon>Bacteria</taxon>
        <taxon>Pseudomonadati</taxon>
        <taxon>Bacteroidota</taxon>
        <taxon>Flavobacteriia</taxon>
        <taxon>Flavobacteriales</taxon>
        <taxon>Weeksellaceae</taxon>
        <taxon>Chryseobacterium group</taxon>
        <taxon>Chryseobacterium</taxon>
    </lineage>
</organism>
<gene>
    <name evidence="1" type="ORF">D1632_16445</name>
</gene>
<dbReference type="Proteomes" id="UP000267524">
    <property type="component" value="Unassembled WGS sequence"/>
</dbReference>
<dbReference type="EMBL" id="QWIV01000015">
    <property type="protein sequence ID" value="RMZ58201.1"/>
    <property type="molecule type" value="Genomic_DNA"/>
</dbReference>
<keyword evidence="2" id="KW-1185">Reference proteome</keyword>
<reference evidence="1 2" key="1">
    <citation type="submission" date="2018-08" db="EMBL/GenBank/DDBJ databases">
        <title>Chryseobacterium nematophagum: a novel matrix digesting pathogen of nematodes.</title>
        <authorList>
            <person name="Page A."/>
            <person name="Roberts M."/>
            <person name="Felix M.-A."/>
            <person name="Weir W."/>
        </authorList>
    </citation>
    <scope>NUCLEOTIDE SEQUENCE [LARGE SCALE GENOMIC DNA]</scope>
    <source>
        <strain evidence="1 2">JUb275</strain>
    </source>
</reference>
<name>A0A3M7L654_9FLAO</name>
<protein>
    <submittedName>
        <fullName evidence="1">Uncharacterized protein</fullName>
    </submittedName>
</protein>
<evidence type="ECO:0000313" key="2">
    <source>
        <dbReference type="Proteomes" id="UP000267524"/>
    </source>
</evidence>
<accession>A0A3M7L654</accession>
<proteinExistence type="predicted"/>
<sequence>MIFNDQSIIKIFIHDENIKIWRNFCRQRSKYTKSRRYYKKRISKK</sequence>
<comment type="caution">
    <text evidence="1">The sequence shown here is derived from an EMBL/GenBank/DDBJ whole genome shotgun (WGS) entry which is preliminary data.</text>
</comment>
<dbReference type="AlphaFoldDB" id="A0A3M7L654"/>
<evidence type="ECO:0000313" key="1">
    <source>
        <dbReference type="EMBL" id="RMZ58201.1"/>
    </source>
</evidence>